<reference evidence="1" key="1">
    <citation type="submission" date="2023-04" db="EMBL/GenBank/DDBJ databases">
        <title>Chromosome-level genome of Chaenocephalus aceratus.</title>
        <authorList>
            <person name="Park H."/>
        </authorList>
    </citation>
    <scope>NUCLEOTIDE SEQUENCE</scope>
    <source>
        <strain evidence="1">DE</strain>
        <tissue evidence="1">Muscle</tissue>
    </source>
</reference>
<evidence type="ECO:0000313" key="1">
    <source>
        <dbReference type="EMBL" id="KAK1894236.1"/>
    </source>
</evidence>
<accession>A0AAD9C3J8</accession>
<dbReference type="EMBL" id="JASDAP010000011">
    <property type="protein sequence ID" value="KAK1894236.1"/>
    <property type="molecule type" value="Genomic_DNA"/>
</dbReference>
<dbReference type="AlphaFoldDB" id="A0AAD9C3J8"/>
<name>A0AAD9C3J8_DISEL</name>
<dbReference type="Proteomes" id="UP001228049">
    <property type="component" value="Unassembled WGS sequence"/>
</dbReference>
<comment type="caution">
    <text evidence="1">The sequence shown here is derived from an EMBL/GenBank/DDBJ whole genome shotgun (WGS) entry which is preliminary data.</text>
</comment>
<gene>
    <name evidence="1" type="ORF">KUDE01_019694</name>
</gene>
<evidence type="ECO:0000313" key="2">
    <source>
        <dbReference type="Proteomes" id="UP001228049"/>
    </source>
</evidence>
<keyword evidence="2" id="KW-1185">Reference proteome</keyword>
<proteinExistence type="predicted"/>
<protein>
    <submittedName>
        <fullName evidence="1">Mannan endo-14-beta-mannosidase B</fullName>
    </submittedName>
</protein>
<sequence length="136" mass="14722">MHIIARSPASSSELLIGVPSEFDTNIYTTDAHQGARKHTDPLQPPPVCKKFPSIRFVTAGHKDVIKQGEEGGMRGEGAGEGERLLHLSQLNKAVTAAADMAFIFSSNECEPPFLHPAEKTFPEMGSSTWPGENGMF</sequence>
<organism evidence="1 2">
    <name type="scientific">Dissostichus eleginoides</name>
    <name type="common">Patagonian toothfish</name>
    <name type="synonym">Dissostichus amissus</name>
    <dbReference type="NCBI Taxonomy" id="100907"/>
    <lineage>
        <taxon>Eukaryota</taxon>
        <taxon>Metazoa</taxon>
        <taxon>Chordata</taxon>
        <taxon>Craniata</taxon>
        <taxon>Vertebrata</taxon>
        <taxon>Euteleostomi</taxon>
        <taxon>Actinopterygii</taxon>
        <taxon>Neopterygii</taxon>
        <taxon>Teleostei</taxon>
        <taxon>Neoteleostei</taxon>
        <taxon>Acanthomorphata</taxon>
        <taxon>Eupercaria</taxon>
        <taxon>Perciformes</taxon>
        <taxon>Notothenioidei</taxon>
        <taxon>Nototheniidae</taxon>
        <taxon>Dissostichus</taxon>
    </lineage>
</organism>